<keyword evidence="3" id="KW-1185">Reference proteome</keyword>
<dbReference type="EMBL" id="CAXAMN010021666">
    <property type="protein sequence ID" value="CAK9062059.1"/>
    <property type="molecule type" value="Genomic_DNA"/>
</dbReference>
<organism evidence="2 3">
    <name type="scientific">Durusdinium trenchii</name>
    <dbReference type="NCBI Taxonomy" id="1381693"/>
    <lineage>
        <taxon>Eukaryota</taxon>
        <taxon>Sar</taxon>
        <taxon>Alveolata</taxon>
        <taxon>Dinophyceae</taxon>
        <taxon>Suessiales</taxon>
        <taxon>Symbiodiniaceae</taxon>
        <taxon>Durusdinium</taxon>
    </lineage>
</organism>
<sequence length="740" mass="82226">MPPAKRRVSGQSGQSQLKFMKSSNNLEIDATASAIKKVTTWLEDNVITVGGPDVYLEKKYAYCAELQPGPHVVRPFNLGWRADFGLSGFIEPEQLIQLSELYLLEGTLVLQTLDLLCGCTVSSVERLAIAGKVDSSFLDKKYHELPPLTDEGWGLKDGMETAYSIGKQEASAVFQLINRVPSPVVSELIKVMLLIQRMCADWDKMHPTLRKAWNARDTANLHAVCGGFLHYVGLLEKKIAKHDFDTTIAGIQEQFMSGHLDIDISHAMESSPFPGIFSVKSLWAGPFLWTRSGERLLSLRKGQAYTRQWMEANSRFIVVDDSMTTAIRDLTELSSRKGEGGGDVKGLAAHVLILEAYLQGVALKEKDEVVVFDVLPNRWAEFGRAIVQQKLTGSKMQNVSYLGLLKDSQQDVVPMVEEVVYNWWDQSSHAPPKRRPRDPATIPDLRVLRWENDRPKVPPGVLDKFPRGSEQYNVLSELLNELKVLWPDADDQSAVTARHQNMTSRANPSNPSARATGSPDFTNSDLLDLEREVDLVKIPSESFSEERLALCPGKSGRPSIVISKTYGVFLGNFTTEEMLVKPGELFGFNTGAFQVLIIRGALALLGSGHQETATLPWRLASDMSLVAHEKQCMPLCTFLCKMARERGLADFTVWDHEIEPKTRTVTENGAESTVTVPFRYNVRVPDSNKCNCFKPNALVNPDTEAHKPASLGAVFVGNLNHVLRQENCKHAALVWEAAPA</sequence>
<accession>A0ABP0NGX6</accession>
<reference evidence="2 3" key="1">
    <citation type="submission" date="2024-02" db="EMBL/GenBank/DDBJ databases">
        <authorList>
            <person name="Chen Y."/>
            <person name="Shah S."/>
            <person name="Dougan E. K."/>
            <person name="Thang M."/>
            <person name="Chan C."/>
        </authorList>
    </citation>
    <scope>NUCLEOTIDE SEQUENCE [LARGE SCALE GENOMIC DNA]</scope>
</reference>
<feature type="region of interest" description="Disordered" evidence="1">
    <location>
        <begin position="498"/>
        <end position="523"/>
    </location>
</feature>
<evidence type="ECO:0000313" key="2">
    <source>
        <dbReference type="EMBL" id="CAK9062059.1"/>
    </source>
</evidence>
<dbReference type="Proteomes" id="UP001642484">
    <property type="component" value="Unassembled WGS sequence"/>
</dbReference>
<evidence type="ECO:0000313" key="3">
    <source>
        <dbReference type="Proteomes" id="UP001642484"/>
    </source>
</evidence>
<name>A0ABP0NGX6_9DINO</name>
<proteinExistence type="predicted"/>
<protein>
    <submittedName>
        <fullName evidence="2">Uncharacterized protein</fullName>
    </submittedName>
</protein>
<gene>
    <name evidence="2" type="ORF">CCMP2556_LOCUS30525</name>
</gene>
<evidence type="ECO:0000256" key="1">
    <source>
        <dbReference type="SAM" id="MobiDB-lite"/>
    </source>
</evidence>
<comment type="caution">
    <text evidence="2">The sequence shown here is derived from an EMBL/GenBank/DDBJ whole genome shotgun (WGS) entry which is preliminary data.</text>
</comment>